<gene>
    <name evidence="2" type="ORF">L345_13495</name>
</gene>
<comment type="caution">
    <text evidence="2">The sequence shown here is derived from an EMBL/GenBank/DDBJ whole genome shotgun (WGS) entry which is preliminary data.</text>
</comment>
<evidence type="ECO:0000313" key="2">
    <source>
        <dbReference type="EMBL" id="ETE60760.1"/>
    </source>
</evidence>
<feature type="non-terminal residue" evidence="2">
    <location>
        <position position="1"/>
    </location>
</feature>
<feature type="region of interest" description="Disordered" evidence="1">
    <location>
        <begin position="41"/>
        <end position="64"/>
    </location>
</feature>
<dbReference type="Proteomes" id="UP000018936">
    <property type="component" value="Unassembled WGS sequence"/>
</dbReference>
<organism evidence="2 3">
    <name type="scientific">Ophiophagus hannah</name>
    <name type="common">King cobra</name>
    <name type="synonym">Naja hannah</name>
    <dbReference type="NCBI Taxonomy" id="8665"/>
    <lineage>
        <taxon>Eukaryota</taxon>
        <taxon>Metazoa</taxon>
        <taxon>Chordata</taxon>
        <taxon>Craniata</taxon>
        <taxon>Vertebrata</taxon>
        <taxon>Euteleostomi</taxon>
        <taxon>Lepidosauria</taxon>
        <taxon>Squamata</taxon>
        <taxon>Bifurcata</taxon>
        <taxon>Unidentata</taxon>
        <taxon>Episquamata</taxon>
        <taxon>Toxicofera</taxon>
        <taxon>Serpentes</taxon>
        <taxon>Colubroidea</taxon>
        <taxon>Elapidae</taxon>
        <taxon>Elapinae</taxon>
        <taxon>Ophiophagus</taxon>
    </lineage>
</organism>
<evidence type="ECO:0000313" key="3">
    <source>
        <dbReference type="Proteomes" id="UP000018936"/>
    </source>
</evidence>
<evidence type="ECO:0000256" key="1">
    <source>
        <dbReference type="SAM" id="MobiDB-lite"/>
    </source>
</evidence>
<protein>
    <submittedName>
        <fullName evidence="2">Uncharacterized protein</fullName>
    </submittedName>
</protein>
<sequence>MRSIRKRWTICTINKGDCKNRGAPGGATQRVNAKRLLSHVFDKREEKEEEEESRDAPPQPVKRW</sequence>
<keyword evidence="3" id="KW-1185">Reference proteome</keyword>
<reference evidence="2 3" key="1">
    <citation type="journal article" date="2013" name="Proc. Natl. Acad. Sci. U.S.A.">
        <title>The king cobra genome reveals dynamic gene evolution and adaptation in the snake venom system.</title>
        <authorList>
            <person name="Vonk F.J."/>
            <person name="Casewell N.R."/>
            <person name="Henkel C.V."/>
            <person name="Heimberg A.M."/>
            <person name="Jansen H.J."/>
            <person name="McCleary R.J."/>
            <person name="Kerkkamp H.M."/>
            <person name="Vos R.A."/>
            <person name="Guerreiro I."/>
            <person name="Calvete J.J."/>
            <person name="Wuster W."/>
            <person name="Woods A.E."/>
            <person name="Logan J.M."/>
            <person name="Harrison R.A."/>
            <person name="Castoe T.A."/>
            <person name="de Koning A.P."/>
            <person name="Pollock D.D."/>
            <person name="Yandell M."/>
            <person name="Calderon D."/>
            <person name="Renjifo C."/>
            <person name="Currier R.B."/>
            <person name="Salgado D."/>
            <person name="Pla D."/>
            <person name="Sanz L."/>
            <person name="Hyder A.S."/>
            <person name="Ribeiro J.M."/>
            <person name="Arntzen J.W."/>
            <person name="van den Thillart G.E."/>
            <person name="Boetzer M."/>
            <person name="Pirovano W."/>
            <person name="Dirks R.P."/>
            <person name="Spaink H.P."/>
            <person name="Duboule D."/>
            <person name="McGlinn E."/>
            <person name="Kini R.M."/>
            <person name="Richardson M.K."/>
        </authorList>
    </citation>
    <scope>NUCLEOTIDE SEQUENCE</scope>
    <source>
        <tissue evidence="2">Blood</tissue>
    </source>
</reference>
<accession>V8NFA0</accession>
<dbReference type="EMBL" id="AZIM01004417">
    <property type="protein sequence ID" value="ETE60760.1"/>
    <property type="molecule type" value="Genomic_DNA"/>
</dbReference>
<dbReference type="AlphaFoldDB" id="V8NFA0"/>
<proteinExistence type="predicted"/>
<name>V8NFA0_OPHHA</name>